<keyword evidence="2" id="KW-0436">Ligase</keyword>
<dbReference type="GO" id="GO:0016874">
    <property type="term" value="F:ligase activity"/>
    <property type="evidence" value="ECO:0007669"/>
    <property type="project" value="UniProtKB-KW"/>
</dbReference>
<comment type="caution">
    <text evidence="2">The sequence shown here is derived from an EMBL/GenBank/DDBJ whole genome shotgun (WGS) entry which is preliminary data.</text>
</comment>
<accession>A0ABR3EQY4</accession>
<proteinExistence type="predicted"/>
<feature type="region of interest" description="Disordered" evidence="1">
    <location>
        <begin position="298"/>
        <end position="320"/>
    </location>
</feature>
<reference evidence="2 3" key="1">
    <citation type="submission" date="2024-02" db="EMBL/GenBank/DDBJ databases">
        <title>A draft genome for the cacao thread blight pathogen Marasmius crinis-equi.</title>
        <authorList>
            <person name="Cohen S.P."/>
            <person name="Baruah I.K."/>
            <person name="Amoako-Attah I."/>
            <person name="Bukari Y."/>
            <person name="Meinhardt L.W."/>
            <person name="Bailey B.A."/>
        </authorList>
    </citation>
    <scope>NUCLEOTIDE SEQUENCE [LARGE SCALE GENOMIC DNA]</scope>
    <source>
        <strain evidence="2 3">GH-76</strain>
    </source>
</reference>
<dbReference type="Proteomes" id="UP001465976">
    <property type="component" value="Unassembled WGS sequence"/>
</dbReference>
<evidence type="ECO:0000256" key="1">
    <source>
        <dbReference type="SAM" id="MobiDB-lite"/>
    </source>
</evidence>
<organism evidence="2 3">
    <name type="scientific">Marasmius crinis-equi</name>
    <dbReference type="NCBI Taxonomy" id="585013"/>
    <lineage>
        <taxon>Eukaryota</taxon>
        <taxon>Fungi</taxon>
        <taxon>Dikarya</taxon>
        <taxon>Basidiomycota</taxon>
        <taxon>Agaricomycotina</taxon>
        <taxon>Agaricomycetes</taxon>
        <taxon>Agaricomycetidae</taxon>
        <taxon>Agaricales</taxon>
        <taxon>Marasmiineae</taxon>
        <taxon>Marasmiaceae</taxon>
        <taxon>Marasmius</taxon>
    </lineage>
</organism>
<protein>
    <submittedName>
        <fullName evidence="2">SCF ubiquitin ligase complex subunit cdc4</fullName>
    </submittedName>
</protein>
<gene>
    <name evidence="2" type="primary">CDC4_7</name>
    <name evidence="2" type="ORF">V5O48_016706</name>
</gene>
<keyword evidence="3" id="KW-1185">Reference proteome</keyword>
<sequence>MDSSQDNHPNDDLPIEYRALGTRVGDVGLITSDGCFDFLFDVCLPSNDPINQYNGVPSGFTPLIWDRRCSIKSRWFRPQKPIRNQGSIQWNLEAEVSASVFGLPAGACSGIGVEFSRERGAAVMPGLSGADRIDASNKAVFFDYVSRNGESWYRYINGTLGRQADNGEVYFITGYDKTNSWENAVVYGSFTSGSCKLALTTAGLGPEARLRLSHSTLQQCSFTSRCSSDESLHNQSLFVRGFRVSVRQGRWPRPTIRVELASTYKSSEQEILDRFQGGIPFGGNVSSTDGQCIAATSGGGMGTPRSVASSPSIASLSSGSDLGSEDFVLESDGSDTSVEEDDFIPLSKVYHPLVAINEYVLRTVCDLFTILDYED</sequence>
<dbReference type="EMBL" id="JBAHYK010002322">
    <property type="protein sequence ID" value="KAL0565317.1"/>
    <property type="molecule type" value="Genomic_DNA"/>
</dbReference>
<evidence type="ECO:0000313" key="3">
    <source>
        <dbReference type="Proteomes" id="UP001465976"/>
    </source>
</evidence>
<evidence type="ECO:0000313" key="2">
    <source>
        <dbReference type="EMBL" id="KAL0565317.1"/>
    </source>
</evidence>
<feature type="compositionally biased region" description="Low complexity" evidence="1">
    <location>
        <begin position="306"/>
        <end position="320"/>
    </location>
</feature>
<name>A0ABR3EQY4_9AGAR</name>